<dbReference type="Pfam" id="PF17619">
    <property type="entry name" value="SCVP"/>
    <property type="match status" value="1"/>
</dbReference>
<keyword evidence="1" id="KW-0812">Transmembrane</keyword>
<gene>
    <name evidence="2" type="ORF">CYNAS_LOCUS9861</name>
</gene>
<reference evidence="2" key="1">
    <citation type="submission" date="2023-07" db="EMBL/GenBank/DDBJ databases">
        <authorList>
            <consortium name="CYATHOMIX"/>
        </authorList>
    </citation>
    <scope>NUCLEOTIDE SEQUENCE</scope>
    <source>
        <strain evidence="2">N/A</strain>
    </source>
</reference>
<sequence length="145" mass="15911">MSYLPIVFATLWFSFVLTCPPLIIRPGGGGGRGGGGGGNNTQGKVDVGEGDVIEVTVISNQKFDPAMNDSHMQVFRSLLNDYVKAKGANYNKDMVQEKIINVDGNFEILYTLQGYDCDEVNKFLHEAKSSTNFIKDIKVKCGERP</sequence>
<dbReference type="Proteomes" id="UP001176961">
    <property type="component" value="Unassembled WGS sequence"/>
</dbReference>
<keyword evidence="1" id="KW-1133">Transmembrane helix</keyword>
<evidence type="ECO:0000313" key="2">
    <source>
        <dbReference type="EMBL" id="CAJ0597878.1"/>
    </source>
</evidence>
<dbReference type="PANTHER" id="PTHR36955">
    <property type="entry name" value="SECRETED NEMATODE CLADE V PROTEIN GENE FAMILY"/>
    <property type="match status" value="1"/>
</dbReference>
<dbReference type="InterPro" id="IPR035126">
    <property type="entry name" value="SCVP"/>
</dbReference>
<comment type="caution">
    <text evidence="2">The sequence shown here is derived from an EMBL/GenBank/DDBJ whole genome shotgun (WGS) entry which is preliminary data.</text>
</comment>
<evidence type="ECO:0000313" key="3">
    <source>
        <dbReference type="Proteomes" id="UP001176961"/>
    </source>
</evidence>
<organism evidence="2 3">
    <name type="scientific">Cylicocyclus nassatus</name>
    <name type="common">Nematode worm</name>
    <dbReference type="NCBI Taxonomy" id="53992"/>
    <lineage>
        <taxon>Eukaryota</taxon>
        <taxon>Metazoa</taxon>
        <taxon>Ecdysozoa</taxon>
        <taxon>Nematoda</taxon>
        <taxon>Chromadorea</taxon>
        <taxon>Rhabditida</taxon>
        <taxon>Rhabditina</taxon>
        <taxon>Rhabditomorpha</taxon>
        <taxon>Strongyloidea</taxon>
        <taxon>Strongylidae</taxon>
        <taxon>Cylicocyclus</taxon>
    </lineage>
</organism>
<proteinExistence type="predicted"/>
<dbReference type="EMBL" id="CATQJL010000223">
    <property type="protein sequence ID" value="CAJ0597878.1"/>
    <property type="molecule type" value="Genomic_DNA"/>
</dbReference>
<feature type="transmembrane region" description="Helical" evidence="1">
    <location>
        <begin position="6"/>
        <end position="24"/>
    </location>
</feature>
<dbReference type="PANTHER" id="PTHR36955:SF1">
    <property type="entry name" value="SECRETED NEMATODE CLADE V PROTEIN GENE FAMILY"/>
    <property type="match status" value="1"/>
</dbReference>
<dbReference type="AlphaFoldDB" id="A0AA36GTJ8"/>
<keyword evidence="3" id="KW-1185">Reference proteome</keyword>
<protein>
    <submittedName>
        <fullName evidence="2">Uncharacterized protein</fullName>
    </submittedName>
</protein>
<evidence type="ECO:0000256" key="1">
    <source>
        <dbReference type="SAM" id="Phobius"/>
    </source>
</evidence>
<name>A0AA36GTJ8_CYLNA</name>
<keyword evidence="1" id="KW-0472">Membrane</keyword>
<accession>A0AA36GTJ8</accession>